<comment type="caution">
    <text evidence="2">The sequence shown here is derived from an EMBL/GenBank/DDBJ whole genome shotgun (WGS) entry which is preliminary data.</text>
</comment>
<keyword evidence="1" id="KW-0732">Signal</keyword>
<keyword evidence="3" id="KW-1185">Reference proteome</keyword>
<evidence type="ECO:0000313" key="3">
    <source>
        <dbReference type="Proteomes" id="UP000799439"/>
    </source>
</evidence>
<dbReference type="AlphaFoldDB" id="A0A9P4IU42"/>
<accession>A0A9P4IU42</accession>
<proteinExistence type="predicted"/>
<protein>
    <recommendedName>
        <fullName evidence="4">Secreted protein</fullName>
    </recommendedName>
</protein>
<organism evidence="2 3">
    <name type="scientific">Myriangium duriaei CBS 260.36</name>
    <dbReference type="NCBI Taxonomy" id="1168546"/>
    <lineage>
        <taxon>Eukaryota</taxon>
        <taxon>Fungi</taxon>
        <taxon>Dikarya</taxon>
        <taxon>Ascomycota</taxon>
        <taxon>Pezizomycotina</taxon>
        <taxon>Dothideomycetes</taxon>
        <taxon>Dothideomycetidae</taxon>
        <taxon>Myriangiales</taxon>
        <taxon>Myriangiaceae</taxon>
        <taxon>Myriangium</taxon>
    </lineage>
</organism>
<feature type="chain" id="PRO_5040405947" description="Secreted protein" evidence="1">
    <location>
        <begin position="29"/>
        <end position="168"/>
    </location>
</feature>
<sequence>MPRDFNFWSRSSTPVSLIPLICFTVLQSAGCRRYSRQMVNVLGWAVYLGPWVRRRPGLRLWYPWLRHEVGVISVRLACEACESEEAEGPRLSAPKCGWDCSAISRACTACHFPFPLVLVTQQWSDPGLCPGSSVSDRLLPCSPADPCTALGWSRCYYHVKLNQLADLN</sequence>
<gene>
    <name evidence="2" type="ORF">K461DRAFT_65418</name>
</gene>
<evidence type="ECO:0000256" key="1">
    <source>
        <dbReference type="SAM" id="SignalP"/>
    </source>
</evidence>
<evidence type="ECO:0008006" key="4">
    <source>
        <dbReference type="Google" id="ProtNLM"/>
    </source>
</evidence>
<name>A0A9P4IU42_9PEZI</name>
<feature type="signal peptide" evidence="1">
    <location>
        <begin position="1"/>
        <end position="28"/>
    </location>
</feature>
<evidence type="ECO:0000313" key="2">
    <source>
        <dbReference type="EMBL" id="KAF2148535.1"/>
    </source>
</evidence>
<dbReference type="EMBL" id="ML996093">
    <property type="protein sequence ID" value="KAF2148535.1"/>
    <property type="molecule type" value="Genomic_DNA"/>
</dbReference>
<dbReference type="Proteomes" id="UP000799439">
    <property type="component" value="Unassembled WGS sequence"/>
</dbReference>
<reference evidence="2" key="1">
    <citation type="journal article" date="2020" name="Stud. Mycol.">
        <title>101 Dothideomycetes genomes: a test case for predicting lifestyles and emergence of pathogens.</title>
        <authorList>
            <person name="Haridas S."/>
            <person name="Albert R."/>
            <person name="Binder M."/>
            <person name="Bloem J."/>
            <person name="Labutti K."/>
            <person name="Salamov A."/>
            <person name="Andreopoulos B."/>
            <person name="Baker S."/>
            <person name="Barry K."/>
            <person name="Bills G."/>
            <person name="Bluhm B."/>
            <person name="Cannon C."/>
            <person name="Castanera R."/>
            <person name="Culley D."/>
            <person name="Daum C."/>
            <person name="Ezra D."/>
            <person name="Gonzalez J."/>
            <person name="Henrissat B."/>
            <person name="Kuo A."/>
            <person name="Liang C."/>
            <person name="Lipzen A."/>
            <person name="Lutzoni F."/>
            <person name="Magnuson J."/>
            <person name="Mondo S."/>
            <person name="Nolan M."/>
            <person name="Ohm R."/>
            <person name="Pangilinan J."/>
            <person name="Park H.-J."/>
            <person name="Ramirez L."/>
            <person name="Alfaro M."/>
            <person name="Sun H."/>
            <person name="Tritt A."/>
            <person name="Yoshinaga Y."/>
            <person name="Zwiers L.-H."/>
            <person name="Turgeon B."/>
            <person name="Goodwin S."/>
            <person name="Spatafora J."/>
            <person name="Crous P."/>
            <person name="Grigoriev I."/>
        </authorList>
    </citation>
    <scope>NUCLEOTIDE SEQUENCE</scope>
    <source>
        <strain evidence="2">CBS 260.36</strain>
    </source>
</reference>